<proteinExistence type="predicted"/>
<evidence type="ECO:0000313" key="2">
    <source>
        <dbReference type="Proteomes" id="UP000465112"/>
    </source>
</evidence>
<keyword evidence="2" id="KW-1185">Reference proteome</keyword>
<dbReference type="Proteomes" id="UP000465112">
    <property type="component" value="Chromosome 3"/>
</dbReference>
<dbReference type="Gene3D" id="3.30.200.20">
    <property type="entry name" value="Phosphorylase Kinase, domain 1"/>
    <property type="match status" value="1"/>
</dbReference>
<gene>
    <name evidence="1" type="ORF">PFLUV_G00033490</name>
</gene>
<dbReference type="AlphaFoldDB" id="A0A6A5FNB6"/>
<reference evidence="1 2" key="1">
    <citation type="submission" date="2019-06" db="EMBL/GenBank/DDBJ databases">
        <title>A chromosome-scale genome assembly of the European perch, Perca fluviatilis.</title>
        <authorList>
            <person name="Roques C."/>
            <person name="Zahm M."/>
            <person name="Cabau C."/>
            <person name="Klopp C."/>
            <person name="Bouchez O."/>
            <person name="Donnadieu C."/>
            <person name="Kuhl H."/>
            <person name="Gislard M."/>
            <person name="Guendouz S."/>
            <person name="Journot L."/>
            <person name="Haffray P."/>
            <person name="Bestin A."/>
            <person name="Morvezen R."/>
            <person name="Feron R."/>
            <person name="Wen M."/>
            <person name="Jouanno E."/>
            <person name="Herpin A."/>
            <person name="Schartl M."/>
            <person name="Postlethwait J."/>
            <person name="Schaerlinger B."/>
            <person name="Chardard D."/>
            <person name="Lecocq T."/>
            <person name="Poncet C."/>
            <person name="Jaffrelo L."/>
            <person name="Lampietro C."/>
            <person name="Guiguen Y."/>
        </authorList>
    </citation>
    <scope>NUCLEOTIDE SEQUENCE [LARGE SCALE GENOMIC DNA]</scope>
    <source>
        <tissue evidence="1">Blood</tissue>
    </source>
</reference>
<protein>
    <recommendedName>
        <fullName evidence="3">Protein kinase domain-containing protein</fullName>
    </recommendedName>
</protein>
<evidence type="ECO:0008006" key="3">
    <source>
        <dbReference type="Google" id="ProtNLM"/>
    </source>
</evidence>
<evidence type="ECO:0000313" key="1">
    <source>
        <dbReference type="EMBL" id="KAF1392964.1"/>
    </source>
</evidence>
<dbReference type="EMBL" id="VHII01000003">
    <property type="protein sequence ID" value="KAF1392964.1"/>
    <property type="molecule type" value="Genomic_DNA"/>
</dbReference>
<organism evidence="1 2">
    <name type="scientific">Perca fluviatilis</name>
    <name type="common">European perch</name>
    <dbReference type="NCBI Taxonomy" id="8168"/>
    <lineage>
        <taxon>Eukaryota</taxon>
        <taxon>Metazoa</taxon>
        <taxon>Chordata</taxon>
        <taxon>Craniata</taxon>
        <taxon>Vertebrata</taxon>
        <taxon>Euteleostomi</taxon>
        <taxon>Actinopterygii</taxon>
        <taxon>Neopterygii</taxon>
        <taxon>Teleostei</taxon>
        <taxon>Neoteleostei</taxon>
        <taxon>Acanthomorphata</taxon>
        <taxon>Eupercaria</taxon>
        <taxon>Perciformes</taxon>
        <taxon>Percoidei</taxon>
        <taxon>Percidae</taxon>
        <taxon>Percinae</taxon>
        <taxon>Perca</taxon>
    </lineage>
</organism>
<sequence length="141" mass="15894">MITYSTLARGDLLLHAFQTERKLYLILDFLQGGDLFTRLSKESQARVGQITVEIWLMGFLLQKGPLLVAPSWRTASLLGRGRRQCQLYWCRKGHTRQTGPVSAAAAACYPPAATFTTHTYARSYIAATQTRAHRHQRTNAK</sequence>
<comment type="caution">
    <text evidence="1">The sequence shown here is derived from an EMBL/GenBank/DDBJ whole genome shotgun (WGS) entry which is preliminary data.</text>
</comment>
<name>A0A6A5FNB6_PERFL</name>
<accession>A0A6A5FNB6</accession>